<accession>A0AAV4FBU7</accession>
<dbReference type="GO" id="GO:0008239">
    <property type="term" value="F:dipeptidyl-peptidase activity"/>
    <property type="evidence" value="ECO:0007669"/>
    <property type="project" value="UniProtKB-EC"/>
</dbReference>
<dbReference type="Pfam" id="PF00112">
    <property type="entry name" value="Peptidase_C1"/>
    <property type="match status" value="1"/>
</dbReference>
<name>A0AAV4FBU7_9GAST</name>
<evidence type="ECO:0000256" key="2">
    <source>
        <dbReference type="ARBA" id="ARBA00001923"/>
    </source>
</evidence>
<dbReference type="Gene3D" id="3.90.70.10">
    <property type="entry name" value="Cysteine proteinases"/>
    <property type="match status" value="1"/>
</dbReference>
<comment type="function">
    <text evidence="16">Thiol protease. Has dipeptidylpeptidase activity. Active against a broad range of dipeptide substrates composed of both polar and hydrophobic amino acids. Proline cannot occupy the P1 position and arginine cannot occupy the P2 position of the substrate. Can act as both an exopeptidase and endopeptidase. Activates serine proteases such as elastase, cathepsin G and granzymes A and B.</text>
</comment>
<dbReference type="PANTHER" id="PTHR12411">
    <property type="entry name" value="CYSTEINE PROTEASE FAMILY C1-RELATED"/>
    <property type="match status" value="1"/>
</dbReference>
<evidence type="ECO:0000256" key="6">
    <source>
        <dbReference type="ARBA" id="ARBA00014709"/>
    </source>
</evidence>
<evidence type="ECO:0000256" key="7">
    <source>
        <dbReference type="ARBA" id="ARBA00022670"/>
    </source>
</evidence>
<evidence type="ECO:0000256" key="9">
    <source>
        <dbReference type="ARBA" id="ARBA00022807"/>
    </source>
</evidence>
<feature type="signal peptide" evidence="17">
    <location>
        <begin position="1"/>
        <end position="23"/>
    </location>
</feature>
<dbReference type="PROSITE" id="PS00139">
    <property type="entry name" value="THIOL_PROTEASE_CYS"/>
    <property type="match status" value="1"/>
</dbReference>
<evidence type="ECO:0000313" key="19">
    <source>
        <dbReference type="EMBL" id="GFR70692.1"/>
    </source>
</evidence>
<dbReference type="Pfam" id="PF08773">
    <property type="entry name" value="CathepsinC_exc"/>
    <property type="match status" value="1"/>
</dbReference>
<sequence>MSQLAKPLIAIAAVITLAVCVHADTLANCTYEDIRGTWVFELGPSYKEGSGENCSPTSEIAVQYKVKVHLDYPDLAVDEFGNQGFWTIIYNQGFEVVVGGSKYFGFSEFKSKTVSICDKVKPGWAHDVLGHDRRCFQGQKQSPAIKLNKRISYASSLRYEQFISSEDMVTRINKAQKSWTATTYPQFDALSRDDFVRMTGGKRSQMLSRPKPAPITEEQEKLRQSLPSSFDWRKVNGQNFVSPVRNQGACGSCYAFASMAMAESRLRILTNNTQKHVFAPQDIVECSPYSQGCEGGFPYLIGGKYGEDFGFVEEKCNLYKGTDAKCSTEKSCARNYVTDYKYVGGYYGACNEVAMMEAIYNRGPVAIGFMVYNDFTRYQSGVYHHVFDSENHPFEPFELTNHAVLVVGWGEVTSPSYERYWIVKNSWGETWGMDGYFWIRRGNDECGMESMAVESTPIVRFD</sequence>
<dbReference type="PROSITE" id="PS00640">
    <property type="entry name" value="THIOL_PROTEASE_ASN"/>
    <property type="match status" value="1"/>
</dbReference>
<comment type="subunit">
    <text evidence="4">Tetramer of heterotrimers consisting of exclusion domain, heavy- and light chains.</text>
</comment>
<dbReference type="InterPro" id="IPR014882">
    <property type="entry name" value="CathepsinC_exc"/>
</dbReference>
<dbReference type="InterPro" id="IPR036496">
    <property type="entry name" value="CathepsinC_exc_dom_sf"/>
</dbReference>
<dbReference type="InterPro" id="IPR013128">
    <property type="entry name" value="Peptidase_C1A"/>
</dbReference>
<dbReference type="Gene3D" id="2.40.128.80">
    <property type="entry name" value="Cathepsin C, exclusion domain"/>
    <property type="match status" value="1"/>
</dbReference>
<comment type="catalytic activity">
    <reaction evidence="1">
        <text>Release of an N-terminal dipeptide, Xaa-Yaa-|-Zaa-, except when Xaa is Arg or Lys, or Yaa or Zaa is Pro.</text>
        <dbReference type="EC" id="3.4.14.1"/>
    </reaction>
</comment>
<evidence type="ECO:0000256" key="5">
    <source>
        <dbReference type="ARBA" id="ARBA00012059"/>
    </source>
</evidence>
<evidence type="ECO:0000256" key="4">
    <source>
        <dbReference type="ARBA" id="ARBA00011610"/>
    </source>
</evidence>
<dbReference type="SUPFAM" id="SSF54001">
    <property type="entry name" value="Cysteine proteinases"/>
    <property type="match status" value="1"/>
</dbReference>
<feature type="domain" description="Peptidase C1A papain C-terminal" evidence="18">
    <location>
        <begin position="226"/>
        <end position="456"/>
    </location>
</feature>
<evidence type="ECO:0000256" key="14">
    <source>
        <dbReference type="ARBA" id="ARBA00030778"/>
    </source>
</evidence>
<dbReference type="AlphaFoldDB" id="A0AAV4FBU7"/>
<evidence type="ECO:0000256" key="11">
    <source>
        <dbReference type="ARBA" id="ARBA00023214"/>
    </source>
</evidence>
<evidence type="ECO:0000256" key="13">
    <source>
        <dbReference type="ARBA" id="ARBA00029779"/>
    </source>
</evidence>
<keyword evidence="10" id="KW-1015">Disulfide bond</keyword>
<evidence type="ECO:0000313" key="20">
    <source>
        <dbReference type="Proteomes" id="UP000762676"/>
    </source>
</evidence>
<keyword evidence="11" id="KW-0868">Chloride</keyword>
<reference evidence="19 20" key="1">
    <citation type="journal article" date="2021" name="Elife">
        <title>Chloroplast acquisition without the gene transfer in kleptoplastic sea slugs, Plakobranchus ocellatus.</title>
        <authorList>
            <person name="Maeda T."/>
            <person name="Takahashi S."/>
            <person name="Yoshida T."/>
            <person name="Shimamura S."/>
            <person name="Takaki Y."/>
            <person name="Nagai Y."/>
            <person name="Toyoda A."/>
            <person name="Suzuki Y."/>
            <person name="Arimoto A."/>
            <person name="Ishii H."/>
            <person name="Satoh N."/>
            <person name="Nishiyama T."/>
            <person name="Hasebe M."/>
            <person name="Maruyama T."/>
            <person name="Minagawa J."/>
            <person name="Obokata J."/>
            <person name="Shigenobu S."/>
        </authorList>
    </citation>
    <scope>NUCLEOTIDE SEQUENCE [LARGE SCALE GENOMIC DNA]</scope>
</reference>
<dbReference type="PROSITE" id="PS00639">
    <property type="entry name" value="THIOL_PROTEASE_HIS"/>
    <property type="match status" value="1"/>
</dbReference>
<dbReference type="EC" id="3.4.14.1" evidence="5"/>
<dbReference type="SUPFAM" id="SSF75001">
    <property type="entry name" value="Dipeptidyl peptidase I (cathepsin C), exclusion domain"/>
    <property type="match status" value="1"/>
</dbReference>
<comment type="cofactor">
    <cofactor evidence="2">
        <name>chloride</name>
        <dbReference type="ChEBI" id="CHEBI:17996"/>
    </cofactor>
</comment>
<comment type="similarity">
    <text evidence="3">Belongs to the peptidase C1 family.</text>
</comment>
<dbReference type="InterPro" id="IPR038765">
    <property type="entry name" value="Papain-like_cys_pep_sf"/>
</dbReference>
<dbReference type="InterPro" id="IPR025661">
    <property type="entry name" value="Pept_asp_AS"/>
</dbReference>
<keyword evidence="8" id="KW-0378">Hydrolase</keyword>
<protein>
    <recommendedName>
        <fullName evidence="6">Dipeptidyl peptidase 1</fullName>
        <ecNumber evidence="5">3.4.14.1</ecNumber>
    </recommendedName>
    <alternativeName>
        <fullName evidence="13">Cathepsin C</fullName>
    </alternativeName>
    <alternativeName>
        <fullName evidence="12">Cathepsin J</fullName>
    </alternativeName>
    <alternativeName>
        <fullName evidence="15">Dipeptidyl peptidase I</fullName>
    </alternativeName>
    <alternativeName>
        <fullName evidence="14">Dipeptidyl transferase</fullName>
    </alternativeName>
</protein>
<comment type="caution">
    <text evidence="19">The sequence shown here is derived from an EMBL/GenBank/DDBJ whole genome shotgun (WGS) entry which is preliminary data.</text>
</comment>
<keyword evidence="9" id="KW-0788">Thiol protease</keyword>
<dbReference type="InterPro" id="IPR000169">
    <property type="entry name" value="Pept_cys_AS"/>
</dbReference>
<dbReference type="GO" id="GO:0006508">
    <property type="term" value="P:proteolysis"/>
    <property type="evidence" value="ECO:0007669"/>
    <property type="project" value="UniProtKB-KW"/>
</dbReference>
<dbReference type="InterPro" id="IPR025660">
    <property type="entry name" value="Pept_his_AS"/>
</dbReference>
<dbReference type="GO" id="GO:0008234">
    <property type="term" value="F:cysteine-type peptidase activity"/>
    <property type="evidence" value="ECO:0007669"/>
    <property type="project" value="UniProtKB-KW"/>
</dbReference>
<dbReference type="InterPro" id="IPR000668">
    <property type="entry name" value="Peptidase_C1A_C"/>
</dbReference>
<keyword evidence="7" id="KW-0645">Protease</keyword>
<organism evidence="19 20">
    <name type="scientific">Elysia marginata</name>
    <dbReference type="NCBI Taxonomy" id="1093978"/>
    <lineage>
        <taxon>Eukaryota</taxon>
        <taxon>Metazoa</taxon>
        <taxon>Spiralia</taxon>
        <taxon>Lophotrochozoa</taxon>
        <taxon>Mollusca</taxon>
        <taxon>Gastropoda</taxon>
        <taxon>Heterobranchia</taxon>
        <taxon>Euthyneura</taxon>
        <taxon>Panpulmonata</taxon>
        <taxon>Sacoglossa</taxon>
        <taxon>Placobranchoidea</taxon>
        <taxon>Plakobranchidae</taxon>
        <taxon>Elysia</taxon>
    </lineage>
</organism>
<evidence type="ECO:0000256" key="3">
    <source>
        <dbReference type="ARBA" id="ARBA00008455"/>
    </source>
</evidence>
<dbReference type="EMBL" id="BMAT01004228">
    <property type="protein sequence ID" value="GFR70692.1"/>
    <property type="molecule type" value="Genomic_DNA"/>
</dbReference>
<keyword evidence="20" id="KW-1185">Reference proteome</keyword>
<dbReference type="Proteomes" id="UP000762676">
    <property type="component" value="Unassembled WGS sequence"/>
</dbReference>
<evidence type="ECO:0000256" key="12">
    <source>
        <dbReference type="ARBA" id="ARBA00029762"/>
    </source>
</evidence>
<gene>
    <name evidence="19" type="ORF">ElyMa_002078900</name>
</gene>
<evidence type="ECO:0000256" key="8">
    <source>
        <dbReference type="ARBA" id="ARBA00022801"/>
    </source>
</evidence>
<feature type="chain" id="PRO_5043506531" description="Dipeptidyl peptidase 1" evidence="17">
    <location>
        <begin position="24"/>
        <end position="462"/>
    </location>
</feature>
<evidence type="ECO:0000256" key="10">
    <source>
        <dbReference type="ARBA" id="ARBA00023157"/>
    </source>
</evidence>
<evidence type="ECO:0000256" key="15">
    <source>
        <dbReference type="ARBA" id="ARBA00032961"/>
    </source>
</evidence>
<proteinExistence type="inferred from homology"/>
<evidence type="ECO:0000256" key="17">
    <source>
        <dbReference type="SAM" id="SignalP"/>
    </source>
</evidence>
<evidence type="ECO:0000256" key="16">
    <source>
        <dbReference type="ARBA" id="ARBA00045556"/>
    </source>
</evidence>
<keyword evidence="17" id="KW-0732">Signal</keyword>
<dbReference type="SMART" id="SM00645">
    <property type="entry name" value="Pept_C1"/>
    <property type="match status" value="1"/>
</dbReference>
<evidence type="ECO:0000256" key="1">
    <source>
        <dbReference type="ARBA" id="ARBA00000738"/>
    </source>
</evidence>
<dbReference type="PRINTS" id="PR00705">
    <property type="entry name" value="PAPAIN"/>
</dbReference>
<evidence type="ECO:0000259" key="18">
    <source>
        <dbReference type="SMART" id="SM00645"/>
    </source>
</evidence>